<feature type="region of interest" description="Disordered" evidence="2">
    <location>
        <begin position="248"/>
        <end position="283"/>
    </location>
</feature>
<accession>A0A542SX89</accession>
<keyword evidence="1" id="KW-0175">Coiled coil</keyword>
<proteinExistence type="predicted"/>
<feature type="compositionally biased region" description="Basic and acidic residues" evidence="2">
    <location>
        <begin position="273"/>
        <end position="283"/>
    </location>
</feature>
<evidence type="ECO:0000313" key="3">
    <source>
        <dbReference type="EMBL" id="TQK79222.1"/>
    </source>
</evidence>
<dbReference type="AlphaFoldDB" id="A0A542SX89"/>
<dbReference type="EMBL" id="VFNX01000007">
    <property type="protein sequence ID" value="TQK79222.1"/>
    <property type="molecule type" value="Genomic_DNA"/>
</dbReference>
<feature type="coiled-coil region" evidence="1">
    <location>
        <begin position="50"/>
        <end position="84"/>
    </location>
</feature>
<protein>
    <recommendedName>
        <fullName evidence="5">Transposase IS204/IS1001/IS1096/IS1165 family protein</fullName>
    </recommendedName>
</protein>
<sequence length="283" mass="30614">MGDEPVIGRAIGAGRPQLFDWVHGAVVALAGLDLIQGRGGQAATAADSELRDAQRIAQKAVDARRKAEQDAQRLAGRASAYRAQEIAPREAAQAHARAAESEARARLEAVKARRQELVQIAELEKKAVASSQGADSAEKAWAAAEGDAQEHRHRTAKHLSQIFADIAIPMAPDKIRSAGIGGGRCPDCRKQARRVHSTYQRILDERPLGPRQVVVRLRVRRYVCDRKSCARKTFVEQVPGLSERHCRSSTGLAAVDRDRARRTSGRPAVPASADDRGPDSAAP</sequence>
<gene>
    <name evidence="3" type="ORF">FB563_8214</name>
</gene>
<dbReference type="OrthoDB" id="3238779at2"/>
<dbReference type="RefSeq" id="WP_055707091.1">
    <property type="nucleotide sequence ID" value="NZ_JBPJFI010000003.1"/>
</dbReference>
<name>A0A542SX89_9ACTN</name>
<keyword evidence="4" id="KW-1185">Reference proteome</keyword>
<evidence type="ECO:0000256" key="1">
    <source>
        <dbReference type="SAM" id="Coils"/>
    </source>
</evidence>
<evidence type="ECO:0000256" key="2">
    <source>
        <dbReference type="SAM" id="MobiDB-lite"/>
    </source>
</evidence>
<reference evidence="3 4" key="1">
    <citation type="submission" date="2019-06" db="EMBL/GenBank/DDBJ databases">
        <title>Sequencing the genomes of 1000 actinobacteria strains.</title>
        <authorList>
            <person name="Klenk H.-P."/>
        </authorList>
    </citation>
    <scope>NUCLEOTIDE SEQUENCE [LARGE SCALE GENOMIC DNA]</scope>
    <source>
        <strain evidence="3 4">DSM 41929</strain>
    </source>
</reference>
<evidence type="ECO:0008006" key="5">
    <source>
        <dbReference type="Google" id="ProtNLM"/>
    </source>
</evidence>
<organism evidence="3 4">
    <name type="scientific">Streptomyces puniciscabiei</name>
    <dbReference type="NCBI Taxonomy" id="164348"/>
    <lineage>
        <taxon>Bacteria</taxon>
        <taxon>Bacillati</taxon>
        <taxon>Actinomycetota</taxon>
        <taxon>Actinomycetes</taxon>
        <taxon>Kitasatosporales</taxon>
        <taxon>Streptomycetaceae</taxon>
        <taxon>Streptomyces</taxon>
    </lineage>
</organism>
<comment type="caution">
    <text evidence="3">The sequence shown here is derived from an EMBL/GenBank/DDBJ whole genome shotgun (WGS) entry which is preliminary data.</text>
</comment>
<dbReference type="Proteomes" id="UP000318103">
    <property type="component" value="Unassembled WGS sequence"/>
</dbReference>
<evidence type="ECO:0000313" key="4">
    <source>
        <dbReference type="Proteomes" id="UP000318103"/>
    </source>
</evidence>